<evidence type="ECO:0000256" key="1">
    <source>
        <dbReference type="SAM" id="Coils"/>
    </source>
</evidence>
<feature type="coiled-coil region" evidence="1">
    <location>
        <begin position="477"/>
        <end position="504"/>
    </location>
</feature>
<sequence>MPRAFLLHRCGKNSVFDAISEKPIESDYFSNDQEGCVMISDKHHTRIGAFVLETLTTGMYRNPLDTLREYVQNAFDSIRAAERESVIGTGTGRIHVAISEKDRTLSIRDNGTGVPAADVAATLKDIGTSAKSVENDVGFRGIGRLAGIAYCDRLVFKTQHYEKMTISTVTFDAVALRDAMSPKNREVKELGEVVDEYVTVTTEPAKRKESFLEVSMIGINPNGKIFLDMTAVSTYLEQVAPLPLDRQSVSLSKRFYDWVRGTRVDLREVNIVLEMGGNSRELFKPLKKRTYYTKQDKHEVLVEDLCFFPENATNDSPFWIWYADTNCPGTIDDDSVAGFRFRKANIAIGPSGDRMTEIFRLVATSNARFNRYFIGEVHIQDPAVIPNAHRDDFEETPEWLAIREQLIAFARERSNDVRFLSDWRNASIGKIMTTTGKSLDEVEKKRNSGFSSKSEQAKLDENIGKDISKVEAALQKADRPEDEKKRIENRLKELKTAREEIVEIKIGGRPRSSLDRKQRKILSEIRELLYEKLDKRCYETANAAIVEKYQLFEKE</sequence>
<dbReference type="Gene3D" id="3.30.565.10">
    <property type="entry name" value="Histidine kinase-like ATPase, C-terminal domain"/>
    <property type="match status" value="1"/>
</dbReference>
<dbReference type="InterPro" id="IPR036890">
    <property type="entry name" value="HATPase_C_sf"/>
</dbReference>
<accession>A0A450W0B2</accession>
<dbReference type="SUPFAM" id="SSF55874">
    <property type="entry name" value="ATPase domain of HSP90 chaperone/DNA topoisomerase II/histidine kinase"/>
    <property type="match status" value="1"/>
</dbReference>
<dbReference type="AlphaFoldDB" id="A0A450W0B2"/>
<name>A0A450W0B2_9GAMM</name>
<dbReference type="EMBL" id="CAADEZ010000133">
    <property type="protein sequence ID" value="VFJ54546.1"/>
    <property type="molecule type" value="Genomic_DNA"/>
</dbReference>
<dbReference type="EMBL" id="CAADFA010000170">
    <property type="protein sequence ID" value="VFJ56114.1"/>
    <property type="molecule type" value="Genomic_DNA"/>
</dbReference>
<evidence type="ECO:0000313" key="2">
    <source>
        <dbReference type="EMBL" id="VFJ54546.1"/>
    </source>
</evidence>
<organism evidence="4">
    <name type="scientific">Candidatus Kentrum sp. FM</name>
    <dbReference type="NCBI Taxonomy" id="2126340"/>
    <lineage>
        <taxon>Bacteria</taxon>
        <taxon>Pseudomonadati</taxon>
        <taxon>Pseudomonadota</taxon>
        <taxon>Gammaproteobacteria</taxon>
        <taxon>Candidatus Kentrum</taxon>
    </lineage>
</organism>
<proteinExistence type="predicted"/>
<evidence type="ECO:0000313" key="4">
    <source>
        <dbReference type="EMBL" id="VFK10470.1"/>
    </source>
</evidence>
<protein>
    <submittedName>
        <fullName evidence="4">Molecular chaperone HtpG</fullName>
    </submittedName>
</protein>
<dbReference type="EMBL" id="CAADFL010000141">
    <property type="protein sequence ID" value="VFK10470.1"/>
    <property type="molecule type" value="Genomic_DNA"/>
</dbReference>
<reference evidence="4" key="1">
    <citation type="submission" date="2019-02" db="EMBL/GenBank/DDBJ databases">
        <authorList>
            <person name="Gruber-Vodicka R. H."/>
            <person name="Seah K. B. B."/>
        </authorList>
    </citation>
    <scope>NUCLEOTIDE SEQUENCE</scope>
    <source>
        <strain evidence="2">BECK_BZ163</strain>
        <strain evidence="4">BECK_BZ164</strain>
        <strain evidence="3">BECK_BZ165</strain>
    </source>
</reference>
<evidence type="ECO:0000313" key="3">
    <source>
        <dbReference type="EMBL" id="VFJ56114.1"/>
    </source>
</evidence>
<gene>
    <name evidence="2" type="ORF">BECKFM1743A_GA0114220_101336</name>
    <name evidence="4" type="ORF">BECKFM1743B_GA0114221_101416</name>
    <name evidence="3" type="ORF">BECKFM1743C_GA0114222_101704</name>
</gene>
<dbReference type="Pfam" id="PF13589">
    <property type="entry name" value="HATPase_c_3"/>
    <property type="match status" value="1"/>
</dbReference>
<keyword evidence="1" id="KW-0175">Coiled coil</keyword>